<proteinExistence type="predicted"/>
<name>A0A1J1J7A3_9DIPT</name>
<sequence>MNDDAKPTHIEKDFKESKTMFQQIEFLAFTFKLLEASHLIFQRLLHLSAHFLKIQQQICNH</sequence>
<dbReference type="AlphaFoldDB" id="A0A1J1J7A3"/>
<evidence type="ECO:0000313" key="1">
    <source>
        <dbReference type="EMBL" id="CRL07660.1"/>
    </source>
</evidence>
<dbReference type="Proteomes" id="UP000183832">
    <property type="component" value="Unassembled WGS sequence"/>
</dbReference>
<protein>
    <submittedName>
        <fullName evidence="1">CLUMA_CG020619, isoform A</fullName>
    </submittedName>
</protein>
<gene>
    <name evidence="1" type="ORF">CLUMA_CG020619</name>
</gene>
<keyword evidence="2" id="KW-1185">Reference proteome</keyword>
<reference evidence="1 2" key="1">
    <citation type="submission" date="2015-04" db="EMBL/GenBank/DDBJ databases">
        <authorList>
            <person name="Syromyatnikov M.Y."/>
            <person name="Popov V.N."/>
        </authorList>
    </citation>
    <scope>NUCLEOTIDE SEQUENCE [LARGE SCALE GENOMIC DNA]</scope>
</reference>
<evidence type="ECO:0000313" key="2">
    <source>
        <dbReference type="Proteomes" id="UP000183832"/>
    </source>
</evidence>
<organism evidence="1 2">
    <name type="scientific">Clunio marinus</name>
    <dbReference type="NCBI Taxonomy" id="568069"/>
    <lineage>
        <taxon>Eukaryota</taxon>
        <taxon>Metazoa</taxon>
        <taxon>Ecdysozoa</taxon>
        <taxon>Arthropoda</taxon>
        <taxon>Hexapoda</taxon>
        <taxon>Insecta</taxon>
        <taxon>Pterygota</taxon>
        <taxon>Neoptera</taxon>
        <taxon>Endopterygota</taxon>
        <taxon>Diptera</taxon>
        <taxon>Nematocera</taxon>
        <taxon>Chironomoidea</taxon>
        <taxon>Chironomidae</taxon>
        <taxon>Clunio</taxon>
    </lineage>
</organism>
<accession>A0A1J1J7A3</accession>
<dbReference type="EMBL" id="CVRI01000073">
    <property type="protein sequence ID" value="CRL07660.1"/>
    <property type="molecule type" value="Genomic_DNA"/>
</dbReference>